<dbReference type="InterPro" id="IPR040841">
    <property type="entry name" value="Luciferase_dom"/>
</dbReference>
<accession>A0ABT3TSP7</accession>
<name>A0ABT3TSP7_9ACTN</name>
<evidence type="ECO:0000313" key="3">
    <source>
        <dbReference type="Proteomes" id="UP001163064"/>
    </source>
</evidence>
<gene>
    <name evidence="2" type="ORF">OFY01_09915</name>
</gene>
<reference evidence="2" key="1">
    <citation type="submission" date="2022-10" db="EMBL/GenBank/DDBJ databases">
        <title>Streptomyces beihaiensis sp. nov., a chitin degrading actinobacterium, isolated from shrimp pond soil.</title>
        <authorList>
            <person name="Xie J."/>
            <person name="Shen N."/>
        </authorList>
    </citation>
    <scope>NUCLEOTIDE SEQUENCE</scope>
    <source>
        <strain evidence="2">GXMU-J5</strain>
    </source>
</reference>
<sequence length="119" mass="12994">MTAAQRAMTELGTWPNLVSGPPRCSVGHAFGCAGHDLVHFHSDDCADLYLSSPVVQRLLPQLSHNSAIRMRPDSSWITVLLDCDTDVHLLLSLVSVALKEHDAHNCPSPPCDWERAVSP</sequence>
<proteinExistence type="predicted"/>
<feature type="domain" description="Luciferase" evidence="1">
    <location>
        <begin position="35"/>
        <end position="97"/>
    </location>
</feature>
<comment type="caution">
    <text evidence="2">The sequence shown here is derived from an EMBL/GenBank/DDBJ whole genome shotgun (WGS) entry which is preliminary data.</text>
</comment>
<dbReference type="Proteomes" id="UP001163064">
    <property type="component" value="Unassembled WGS sequence"/>
</dbReference>
<organism evidence="2 3">
    <name type="scientific">Streptomyces beihaiensis</name>
    <dbReference type="NCBI Taxonomy" id="2984495"/>
    <lineage>
        <taxon>Bacteria</taxon>
        <taxon>Bacillati</taxon>
        <taxon>Actinomycetota</taxon>
        <taxon>Actinomycetes</taxon>
        <taxon>Kitasatosporales</taxon>
        <taxon>Streptomycetaceae</taxon>
        <taxon>Streptomyces</taxon>
    </lineage>
</organism>
<dbReference type="RefSeq" id="WP_266598380.1">
    <property type="nucleotide sequence ID" value="NZ_JAPHNL010000082.1"/>
</dbReference>
<dbReference type="Pfam" id="PF17648">
    <property type="entry name" value="Luciferase"/>
    <property type="match status" value="1"/>
</dbReference>
<keyword evidence="3" id="KW-1185">Reference proteome</keyword>
<evidence type="ECO:0000259" key="1">
    <source>
        <dbReference type="Pfam" id="PF17648"/>
    </source>
</evidence>
<dbReference type="EMBL" id="JAPHNL010000082">
    <property type="protein sequence ID" value="MCX3060067.1"/>
    <property type="molecule type" value="Genomic_DNA"/>
</dbReference>
<evidence type="ECO:0000313" key="2">
    <source>
        <dbReference type="EMBL" id="MCX3060067.1"/>
    </source>
</evidence>
<protein>
    <submittedName>
        <fullName evidence="2">DUF5519 family protein</fullName>
    </submittedName>
</protein>